<dbReference type="SUPFAM" id="SSF50249">
    <property type="entry name" value="Nucleic acid-binding proteins"/>
    <property type="match status" value="1"/>
</dbReference>
<dbReference type="AlphaFoldDB" id="A0A8J2SHL9"/>
<dbReference type="Pfam" id="PF00013">
    <property type="entry name" value="KH_1"/>
    <property type="match status" value="1"/>
</dbReference>
<dbReference type="SUPFAM" id="SSF55666">
    <property type="entry name" value="Ribonuclease PH domain 2-like"/>
    <property type="match status" value="2"/>
</dbReference>
<evidence type="ECO:0000256" key="7">
    <source>
        <dbReference type="PROSITE-ProRule" id="PRU00117"/>
    </source>
</evidence>
<dbReference type="InterPro" id="IPR001247">
    <property type="entry name" value="ExoRNase_PH_dom1"/>
</dbReference>
<dbReference type="PROSITE" id="PS50126">
    <property type="entry name" value="S1"/>
    <property type="match status" value="1"/>
</dbReference>
<evidence type="ECO:0000256" key="1">
    <source>
        <dbReference type="ARBA" id="ARBA00007404"/>
    </source>
</evidence>
<dbReference type="SMART" id="SM00316">
    <property type="entry name" value="S1"/>
    <property type="match status" value="1"/>
</dbReference>
<dbReference type="GO" id="GO:0003723">
    <property type="term" value="F:RNA binding"/>
    <property type="evidence" value="ECO:0007669"/>
    <property type="project" value="UniProtKB-UniRule"/>
</dbReference>
<evidence type="ECO:0000313" key="9">
    <source>
        <dbReference type="EMBL" id="CAH0371990.1"/>
    </source>
</evidence>
<sequence length="757" mass="79865">MRLLLLLAASQALQPRRHTRPRTRLQVAVLPDAPHSIEIPIGDGAPLILETGRIGRQADAAVVAKRGGTTVYATLCVGDADAGGGDFLPMSIDYQERYSATGRTSGAYNKRDGRASDGEILTCRLIDRPLRPSVVDGFCGDVQVLAWVLSYDGIHEAQTLAVQACSAALQLSSVPTLTSVGCARCTLSDDTLTTSPSVTEAASSTFDIIVGAGSDGSVLMVEAEGSFAPEAQALAALNEAVDEAQRIGHAIGAWASALKKDVSDGLRPYPSELESIVEDAYGDAIREQTKALRQGDMASSRKAYGDLCQKVDGLSLEKDYTRADSSRVLKKLSSRAMCALVRSEGLRSDGRDLTTVRPIDIDMAPLPTAHGSVVFTRGETQSLATCTLGDQSMQLRVDDALEPNTEKRFYLQYAFPPSSVGETGRTGAPGRREVGHGALAEKALRYALPDAKTFPYSMRVESLITESCGSSSMASVCGGCLALLDAGVPLTTSVAGVAMGVLLDDVDDPVVLTDILGIEDALGGMDFKVAGSRDGISAFQLDVKELGLKAATLEKALAQAREARLHVLDEMASRGVDEPQALSDSVPKTKTLQVEPAKIGKIIGKGGETIRGLIADYCLANVDVDDEGAVMISGNDPEQMEACAAKIVELTSEATGGGGRKQRAAYDGPMPEVGSVYASEVVSIKTFGAFVSFGEAFPGLEGLCHISELAPDRVRNIEKFISVGDAFDVKVLAIDEDSGKLKLSRKAALADKVRDSR</sequence>
<dbReference type="CDD" id="cd11364">
    <property type="entry name" value="RNase_PH_PNPase_2"/>
    <property type="match status" value="1"/>
</dbReference>
<dbReference type="PANTHER" id="PTHR11252">
    <property type="entry name" value="POLYRIBONUCLEOTIDE NUCLEOTIDYLTRANSFERASE"/>
    <property type="match status" value="1"/>
</dbReference>
<evidence type="ECO:0000313" key="10">
    <source>
        <dbReference type="Proteomes" id="UP000789595"/>
    </source>
</evidence>
<dbReference type="Pfam" id="PF00575">
    <property type="entry name" value="S1"/>
    <property type="match status" value="1"/>
</dbReference>
<dbReference type="Gene3D" id="2.40.50.140">
    <property type="entry name" value="Nucleic acid-binding proteins"/>
    <property type="match status" value="1"/>
</dbReference>
<name>A0A8J2SHL9_9STRA</name>
<dbReference type="Gene3D" id="3.30.1370.10">
    <property type="entry name" value="K Homology domain, type 1"/>
    <property type="match status" value="1"/>
</dbReference>
<evidence type="ECO:0000259" key="8">
    <source>
        <dbReference type="PROSITE" id="PS50126"/>
    </source>
</evidence>
<dbReference type="PANTHER" id="PTHR11252:SF0">
    <property type="entry name" value="POLYRIBONUCLEOTIDE NUCLEOTIDYLTRANSFERASE 1, MITOCHONDRIAL"/>
    <property type="match status" value="1"/>
</dbReference>
<dbReference type="NCBIfam" id="NF008805">
    <property type="entry name" value="PRK11824.1"/>
    <property type="match status" value="1"/>
</dbReference>
<evidence type="ECO:0000256" key="4">
    <source>
        <dbReference type="ARBA" id="ARBA00022695"/>
    </source>
</evidence>
<dbReference type="EMBL" id="CAKKNE010000003">
    <property type="protein sequence ID" value="CAH0371990.1"/>
    <property type="molecule type" value="Genomic_DNA"/>
</dbReference>
<dbReference type="FunFam" id="3.30.1370.10:FF:000001">
    <property type="entry name" value="Polyribonucleotide nucleotidyltransferase"/>
    <property type="match status" value="1"/>
</dbReference>
<dbReference type="GO" id="GO:0000965">
    <property type="term" value="P:mitochondrial RNA 3'-end processing"/>
    <property type="evidence" value="ECO:0007669"/>
    <property type="project" value="TreeGrafter"/>
</dbReference>
<dbReference type="GO" id="GO:0005829">
    <property type="term" value="C:cytosol"/>
    <property type="evidence" value="ECO:0007669"/>
    <property type="project" value="TreeGrafter"/>
</dbReference>
<dbReference type="Gene3D" id="3.30.230.70">
    <property type="entry name" value="GHMP Kinase, N-terminal domain"/>
    <property type="match status" value="2"/>
</dbReference>
<dbReference type="NCBIfam" id="TIGR03591">
    <property type="entry name" value="polynuc_phos"/>
    <property type="match status" value="1"/>
</dbReference>
<dbReference type="GO" id="GO:0009570">
    <property type="term" value="C:chloroplast stroma"/>
    <property type="evidence" value="ECO:0007669"/>
    <property type="project" value="TreeGrafter"/>
</dbReference>
<dbReference type="GO" id="GO:0000175">
    <property type="term" value="F:3'-5'-RNA exonuclease activity"/>
    <property type="evidence" value="ECO:0007669"/>
    <property type="project" value="TreeGrafter"/>
</dbReference>
<dbReference type="InterPro" id="IPR012162">
    <property type="entry name" value="PNPase"/>
</dbReference>
<comment type="caution">
    <text evidence="9">The sequence shown here is derived from an EMBL/GenBank/DDBJ whole genome shotgun (WGS) entry which is preliminary data.</text>
</comment>
<dbReference type="PROSITE" id="PS50084">
    <property type="entry name" value="KH_TYPE_1"/>
    <property type="match status" value="1"/>
</dbReference>
<comment type="similarity">
    <text evidence="1">Belongs to the polyribonucleotide nucleotidyltransferase family.</text>
</comment>
<dbReference type="InterPro" id="IPR004088">
    <property type="entry name" value="KH_dom_type_1"/>
</dbReference>
<dbReference type="InterPro" id="IPR036612">
    <property type="entry name" value="KH_dom_type_1_sf"/>
</dbReference>
<dbReference type="GO" id="GO:0005739">
    <property type="term" value="C:mitochondrion"/>
    <property type="evidence" value="ECO:0007669"/>
    <property type="project" value="TreeGrafter"/>
</dbReference>
<evidence type="ECO:0000256" key="2">
    <source>
        <dbReference type="ARBA" id="ARBA00012416"/>
    </source>
</evidence>
<gene>
    <name evidence="9" type="ORF">PECAL_3P19620</name>
</gene>
<dbReference type="InterPro" id="IPR004087">
    <property type="entry name" value="KH_dom"/>
</dbReference>
<dbReference type="InterPro" id="IPR036456">
    <property type="entry name" value="PNPase_PH_RNA-bd_sf"/>
</dbReference>
<dbReference type="InterPro" id="IPR020568">
    <property type="entry name" value="Ribosomal_Su5_D2-typ_SF"/>
</dbReference>
<dbReference type="GO" id="GO:0000958">
    <property type="term" value="P:mitochondrial mRNA catabolic process"/>
    <property type="evidence" value="ECO:0007669"/>
    <property type="project" value="TreeGrafter"/>
</dbReference>
<protein>
    <recommendedName>
        <fullName evidence="2">polyribonucleotide nucleotidyltransferase</fullName>
        <ecNumber evidence="2">2.7.7.8</ecNumber>
    </recommendedName>
    <alternativeName>
        <fullName evidence="6">Polynucleotide phosphorylase 1</fullName>
    </alternativeName>
</protein>
<dbReference type="InterPro" id="IPR003029">
    <property type="entry name" value="S1_domain"/>
</dbReference>
<dbReference type="PIRSF" id="PIRSF005499">
    <property type="entry name" value="PNPase"/>
    <property type="match status" value="1"/>
</dbReference>
<dbReference type="SUPFAM" id="SSF54211">
    <property type="entry name" value="Ribosomal protein S5 domain 2-like"/>
    <property type="match status" value="2"/>
</dbReference>
<dbReference type="SUPFAM" id="SSF46915">
    <property type="entry name" value="Polynucleotide phosphorylase/guanosine pentaphosphate synthase (PNPase/GPSI), domain 3"/>
    <property type="match status" value="1"/>
</dbReference>
<dbReference type="Proteomes" id="UP000789595">
    <property type="component" value="Unassembled WGS sequence"/>
</dbReference>
<dbReference type="OrthoDB" id="437922at2759"/>
<dbReference type="InterPro" id="IPR036345">
    <property type="entry name" value="ExoRNase_PH_dom2_sf"/>
</dbReference>
<evidence type="ECO:0000256" key="3">
    <source>
        <dbReference type="ARBA" id="ARBA00022679"/>
    </source>
</evidence>
<evidence type="ECO:0000256" key="6">
    <source>
        <dbReference type="ARBA" id="ARBA00031451"/>
    </source>
</evidence>
<dbReference type="Pfam" id="PF01138">
    <property type="entry name" value="RNase_PH"/>
    <property type="match status" value="2"/>
</dbReference>
<proteinExistence type="inferred from homology"/>
<reference evidence="9" key="1">
    <citation type="submission" date="2021-11" db="EMBL/GenBank/DDBJ databases">
        <authorList>
            <consortium name="Genoscope - CEA"/>
            <person name="William W."/>
        </authorList>
    </citation>
    <scope>NUCLEOTIDE SEQUENCE</scope>
</reference>
<keyword evidence="10" id="KW-1185">Reference proteome</keyword>
<dbReference type="GO" id="GO:0004654">
    <property type="term" value="F:polyribonucleotide nucleotidyltransferase activity"/>
    <property type="evidence" value="ECO:0007669"/>
    <property type="project" value="UniProtKB-EC"/>
</dbReference>
<dbReference type="InterPro" id="IPR012340">
    <property type="entry name" value="NA-bd_OB-fold"/>
</dbReference>
<dbReference type="SMART" id="SM00322">
    <property type="entry name" value="KH"/>
    <property type="match status" value="1"/>
</dbReference>
<dbReference type="EC" id="2.7.7.8" evidence="2"/>
<feature type="domain" description="S1 motif" evidence="8">
    <location>
        <begin position="674"/>
        <end position="746"/>
    </location>
</feature>
<keyword evidence="5 7" id="KW-0694">RNA-binding</keyword>
<keyword evidence="4" id="KW-0548">Nucleotidyltransferase</keyword>
<accession>A0A8J2SHL9</accession>
<organism evidence="9 10">
    <name type="scientific">Pelagomonas calceolata</name>
    <dbReference type="NCBI Taxonomy" id="35677"/>
    <lineage>
        <taxon>Eukaryota</taxon>
        <taxon>Sar</taxon>
        <taxon>Stramenopiles</taxon>
        <taxon>Ochrophyta</taxon>
        <taxon>Pelagophyceae</taxon>
        <taxon>Pelagomonadales</taxon>
        <taxon>Pelagomonadaceae</taxon>
        <taxon>Pelagomonas</taxon>
    </lineage>
</organism>
<dbReference type="SUPFAM" id="SSF54791">
    <property type="entry name" value="Eukaryotic type KH-domain (KH-domain type I)"/>
    <property type="match status" value="1"/>
</dbReference>
<dbReference type="InterPro" id="IPR027408">
    <property type="entry name" value="PNPase/RNase_PH_dom_sf"/>
</dbReference>
<evidence type="ECO:0000256" key="5">
    <source>
        <dbReference type="ARBA" id="ARBA00022884"/>
    </source>
</evidence>
<keyword evidence="3" id="KW-0808">Transferase</keyword>